<dbReference type="Pfam" id="PF01048">
    <property type="entry name" value="PNP_UDP_1"/>
    <property type="match status" value="1"/>
</dbReference>
<evidence type="ECO:0000256" key="7">
    <source>
        <dbReference type="ARBA" id="ARBA00022679"/>
    </source>
</evidence>
<evidence type="ECO:0000256" key="3">
    <source>
        <dbReference type="ARBA" id="ARBA00011233"/>
    </source>
</evidence>
<dbReference type="GO" id="GO:0004731">
    <property type="term" value="F:purine-nucleoside phosphorylase activity"/>
    <property type="evidence" value="ECO:0007669"/>
    <property type="project" value="UniProtKB-EC"/>
</dbReference>
<evidence type="ECO:0000256" key="4">
    <source>
        <dbReference type="ARBA" id="ARBA00011886"/>
    </source>
</evidence>
<accession>X0S9Y1</accession>
<dbReference type="EC" id="2.4.2.1" evidence="4"/>
<dbReference type="CDD" id="cd09009">
    <property type="entry name" value="PNP-EcPNPII_like"/>
    <property type="match status" value="1"/>
</dbReference>
<gene>
    <name evidence="11" type="ORF">S01H1_00437</name>
</gene>
<keyword evidence="7" id="KW-0808">Transferase</keyword>
<dbReference type="InterPro" id="IPR035994">
    <property type="entry name" value="Nucleoside_phosphorylase_sf"/>
</dbReference>
<dbReference type="PIRSF" id="PIRSF000477">
    <property type="entry name" value="PurNPase"/>
    <property type="match status" value="1"/>
</dbReference>
<evidence type="ECO:0000256" key="9">
    <source>
        <dbReference type="ARBA" id="ARBA00033072"/>
    </source>
</evidence>
<comment type="subunit">
    <text evidence="3">Homotrimer.</text>
</comment>
<sequence>LKGAIKVEDLKAKVTESVEFINQKSKIKPEIAIILGTGLGRLAEDIEEKEIIPYSEIPNFPVSTVQSHSGNLVLGKLGNKEVVAMQGRFHYYEGYSLKEVTFPVRVMKKLGADIIIISNAAGGMNRFFKRGDLMIITDHINLFGDNPLIGPNDEELGPRFPDMSEAYSQKLIELVKKVALKEKIRFQEGVYAGLTGPTLETSAEYRFLISIGADAVGMSTVPEVIVANHMGMKVLGISCITDLAIDGVIVKTSVEEILKAASDAEPIMTKLIKKVIEKID</sequence>
<dbReference type="Gene3D" id="3.40.50.1580">
    <property type="entry name" value="Nucleoside phosphorylase domain"/>
    <property type="match status" value="1"/>
</dbReference>
<dbReference type="PANTHER" id="PTHR11904:SF9">
    <property type="entry name" value="PURINE NUCLEOSIDE PHOSPHORYLASE-RELATED"/>
    <property type="match status" value="1"/>
</dbReference>
<proteinExistence type="inferred from homology"/>
<dbReference type="GO" id="GO:0009116">
    <property type="term" value="P:nucleoside metabolic process"/>
    <property type="evidence" value="ECO:0007669"/>
    <property type="project" value="InterPro"/>
</dbReference>
<dbReference type="NCBIfam" id="NF006054">
    <property type="entry name" value="PRK08202.1"/>
    <property type="match status" value="1"/>
</dbReference>
<dbReference type="PROSITE" id="PS01240">
    <property type="entry name" value="PNP_MTAP_2"/>
    <property type="match status" value="1"/>
</dbReference>
<dbReference type="InterPro" id="IPR018099">
    <property type="entry name" value="Purine_phosphorylase-2_CS"/>
</dbReference>
<name>X0S9Y1_9ZZZZ</name>
<comment type="similarity">
    <text evidence="2">Belongs to the PNP/MTAP phosphorylase family.</text>
</comment>
<keyword evidence="5" id="KW-0597">Phosphoprotein</keyword>
<protein>
    <recommendedName>
        <fullName evidence="4">purine-nucleoside phosphorylase</fullName>
        <ecNumber evidence="4">2.4.2.1</ecNumber>
    </recommendedName>
    <alternativeName>
        <fullName evidence="9">Inosine phosphorylase</fullName>
    </alternativeName>
    <alternativeName>
        <fullName evidence="8">Inosine-guanosine phosphorylase</fullName>
    </alternativeName>
</protein>
<evidence type="ECO:0000256" key="8">
    <source>
        <dbReference type="ARBA" id="ARBA00031036"/>
    </source>
</evidence>
<evidence type="ECO:0000256" key="6">
    <source>
        <dbReference type="ARBA" id="ARBA00022676"/>
    </source>
</evidence>
<evidence type="ECO:0000256" key="1">
    <source>
        <dbReference type="ARBA" id="ARBA00005058"/>
    </source>
</evidence>
<evidence type="ECO:0000256" key="2">
    <source>
        <dbReference type="ARBA" id="ARBA00006751"/>
    </source>
</evidence>
<evidence type="ECO:0000259" key="10">
    <source>
        <dbReference type="Pfam" id="PF01048"/>
    </source>
</evidence>
<dbReference type="InterPro" id="IPR011268">
    <property type="entry name" value="Purine_phosphorylase"/>
</dbReference>
<reference evidence="11" key="1">
    <citation type="journal article" date="2014" name="Front. Microbiol.">
        <title>High frequency of phylogenetically diverse reductive dehalogenase-homologous genes in deep subseafloor sedimentary metagenomes.</title>
        <authorList>
            <person name="Kawai M."/>
            <person name="Futagami T."/>
            <person name="Toyoda A."/>
            <person name="Takaki Y."/>
            <person name="Nishi S."/>
            <person name="Hori S."/>
            <person name="Arai W."/>
            <person name="Tsubouchi T."/>
            <person name="Morono Y."/>
            <person name="Uchiyama I."/>
            <person name="Ito T."/>
            <person name="Fujiyama A."/>
            <person name="Inagaki F."/>
            <person name="Takami H."/>
        </authorList>
    </citation>
    <scope>NUCLEOTIDE SEQUENCE</scope>
    <source>
        <strain evidence="11">Expedition CK06-06</strain>
    </source>
</reference>
<organism evidence="11">
    <name type="scientific">marine sediment metagenome</name>
    <dbReference type="NCBI Taxonomy" id="412755"/>
    <lineage>
        <taxon>unclassified sequences</taxon>
        <taxon>metagenomes</taxon>
        <taxon>ecological metagenomes</taxon>
    </lineage>
</organism>
<evidence type="ECO:0000313" key="11">
    <source>
        <dbReference type="EMBL" id="GAF72742.1"/>
    </source>
</evidence>
<dbReference type="NCBIfam" id="TIGR01700">
    <property type="entry name" value="PNPH"/>
    <property type="match status" value="1"/>
</dbReference>
<evidence type="ECO:0000256" key="5">
    <source>
        <dbReference type="ARBA" id="ARBA00022553"/>
    </source>
</evidence>
<dbReference type="InterPro" id="IPR000845">
    <property type="entry name" value="Nucleoside_phosphorylase_d"/>
</dbReference>
<keyword evidence="6" id="KW-0328">Glycosyltransferase</keyword>
<feature type="domain" description="Nucleoside phosphorylase" evidence="10">
    <location>
        <begin position="30"/>
        <end position="277"/>
    </location>
</feature>
<dbReference type="FunFam" id="3.40.50.1580:FF:000010">
    <property type="entry name" value="Purine nucleoside phosphorylase"/>
    <property type="match status" value="1"/>
</dbReference>
<dbReference type="InterPro" id="IPR011270">
    <property type="entry name" value="Pur_Nuc_Pase_Ino/Guo-sp"/>
</dbReference>
<dbReference type="SUPFAM" id="SSF53167">
    <property type="entry name" value="Purine and uridine phosphorylases"/>
    <property type="match status" value="1"/>
</dbReference>
<comment type="pathway">
    <text evidence="1">Purine metabolism; purine nucleoside salvage.</text>
</comment>
<dbReference type="PANTHER" id="PTHR11904">
    <property type="entry name" value="METHYLTHIOADENOSINE/PURINE NUCLEOSIDE PHOSPHORYLASE"/>
    <property type="match status" value="1"/>
</dbReference>
<feature type="non-terminal residue" evidence="11">
    <location>
        <position position="1"/>
    </location>
</feature>
<dbReference type="UniPathway" id="UPA00606"/>
<dbReference type="EMBL" id="BARS01000152">
    <property type="protein sequence ID" value="GAF72742.1"/>
    <property type="molecule type" value="Genomic_DNA"/>
</dbReference>
<dbReference type="NCBIfam" id="TIGR01697">
    <property type="entry name" value="PNPH-PUNA-XAPA"/>
    <property type="match status" value="1"/>
</dbReference>
<dbReference type="AlphaFoldDB" id="X0S9Y1"/>
<dbReference type="GO" id="GO:0005737">
    <property type="term" value="C:cytoplasm"/>
    <property type="evidence" value="ECO:0007669"/>
    <property type="project" value="TreeGrafter"/>
</dbReference>
<comment type="caution">
    <text evidence="11">The sequence shown here is derived from an EMBL/GenBank/DDBJ whole genome shotgun (WGS) entry which is preliminary data.</text>
</comment>